<dbReference type="InterPro" id="IPR011704">
    <property type="entry name" value="ATPase_dyneun-rel_AAA"/>
</dbReference>
<dbReference type="Proteomes" id="UP000239151">
    <property type="component" value="Unassembled WGS sequence"/>
</dbReference>
<evidence type="ECO:0000259" key="1">
    <source>
        <dbReference type="Pfam" id="PF07728"/>
    </source>
</evidence>
<protein>
    <recommendedName>
        <fullName evidence="1">ATPase dynein-related AAA domain-containing protein</fullName>
    </recommendedName>
</protein>
<accession>A0A2S9TD19</accession>
<reference evidence="2 3" key="1">
    <citation type="submission" date="2017-09" db="EMBL/GenBank/DDBJ databases">
        <title>Reassesment of A. cryaerophilus.</title>
        <authorList>
            <person name="Perez-Cataluna A."/>
            <person name="Collado L."/>
            <person name="Salgado O."/>
            <person name="Lefinanco V."/>
            <person name="Figueras M.J."/>
        </authorList>
    </citation>
    <scope>NUCLEOTIDE SEQUENCE [LARGE SCALE GENOMIC DNA]</scope>
    <source>
        <strain evidence="2 3">LMG 9065</strain>
    </source>
</reference>
<dbReference type="EMBL" id="NXGI01000017">
    <property type="protein sequence ID" value="PRM96726.1"/>
    <property type="molecule type" value="Genomic_DNA"/>
</dbReference>
<dbReference type="SUPFAM" id="SSF52540">
    <property type="entry name" value="P-loop containing nucleoside triphosphate hydrolases"/>
    <property type="match status" value="1"/>
</dbReference>
<organism evidence="2 3">
    <name type="scientific">Aliarcobacter cryaerophilus</name>
    <dbReference type="NCBI Taxonomy" id="28198"/>
    <lineage>
        <taxon>Bacteria</taxon>
        <taxon>Pseudomonadati</taxon>
        <taxon>Campylobacterota</taxon>
        <taxon>Epsilonproteobacteria</taxon>
        <taxon>Campylobacterales</taxon>
        <taxon>Arcobacteraceae</taxon>
        <taxon>Aliarcobacter</taxon>
    </lineage>
</organism>
<sequence length="564" mass="65624">MPLQVSEVIDTILPTFTDTREKQSFYKSDNRDTVYVENFGKNGNSNHRNGFNNENNFKDKELFITKFGDKDGGELKTILFTNKLQFDNKEEHDTYSCIKLLNNTDEYRKIDENGIFSYEIIIFISQKNKLPLLINLAVQKGKLKELIEAVVEIDNNPETQYKLLPKLVEAAVTARKFRNLIEAVVEIDNNSELQEKLLPKIVAERDKLIEEDGRSNINYKQLIIYGPAGVGKTFSIKKLVSNNLENDGLNISEENFEKQTVHTVFHPEYSYYDFFGKVMPIKYENRQISYDFLPGPFAQALSKAYKNITKQPINPEKVILVVDELNRGNAASIFGGLFNLLDRNDIGISEYPLNIYGMEAMWLKEQIGDLHLSTLEKYSKTNFEMYDEENKSLKIYIPDNLSIICTMNTSDQTIFSLDKAFQRRFNKSFKTAQNSINEYFKDDNIKIEPKDGKDISWKKFLKNLNEFIVKNAEVEDVDNATIGAFFVKPKGGFILEEDIKYTVMYYLWYDLFSGYRRDTLKEELDKLYKLYKLDKEFKNVNTFEQFVGEYNEFITIFTQNGNAQ</sequence>
<dbReference type="Gene3D" id="3.40.50.300">
    <property type="entry name" value="P-loop containing nucleotide triphosphate hydrolases"/>
    <property type="match status" value="1"/>
</dbReference>
<dbReference type="InterPro" id="IPR027417">
    <property type="entry name" value="P-loop_NTPase"/>
</dbReference>
<feature type="domain" description="ATPase dynein-related AAA" evidence="1">
    <location>
        <begin position="222"/>
        <end position="425"/>
    </location>
</feature>
<dbReference type="AlphaFoldDB" id="A0A2S9TD19"/>
<dbReference type="GO" id="GO:0005524">
    <property type="term" value="F:ATP binding"/>
    <property type="evidence" value="ECO:0007669"/>
    <property type="project" value="InterPro"/>
</dbReference>
<proteinExistence type="predicted"/>
<dbReference type="InterPro" id="IPR052934">
    <property type="entry name" value="Methyl-DNA_Rec/Restrict_Enz"/>
</dbReference>
<dbReference type="Pfam" id="PF07728">
    <property type="entry name" value="AAA_5"/>
    <property type="match status" value="1"/>
</dbReference>
<gene>
    <name evidence="2" type="ORF">CJ670_08155</name>
</gene>
<dbReference type="PANTHER" id="PTHR37291">
    <property type="entry name" value="5-METHYLCYTOSINE-SPECIFIC RESTRICTION ENZYME B"/>
    <property type="match status" value="1"/>
</dbReference>
<dbReference type="GO" id="GO:0016887">
    <property type="term" value="F:ATP hydrolysis activity"/>
    <property type="evidence" value="ECO:0007669"/>
    <property type="project" value="InterPro"/>
</dbReference>
<name>A0A2S9TD19_9BACT</name>
<evidence type="ECO:0000313" key="3">
    <source>
        <dbReference type="Proteomes" id="UP000239151"/>
    </source>
</evidence>
<evidence type="ECO:0000313" key="2">
    <source>
        <dbReference type="EMBL" id="PRM96726.1"/>
    </source>
</evidence>
<comment type="caution">
    <text evidence="2">The sequence shown here is derived from an EMBL/GenBank/DDBJ whole genome shotgun (WGS) entry which is preliminary data.</text>
</comment>
<dbReference type="PANTHER" id="PTHR37291:SF1">
    <property type="entry name" value="TYPE IV METHYL-DIRECTED RESTRICTION ENZYME ECOKMCRB SUBUNIT"/>
    <property type="match status" value="1"/>
</dbReference>